<feature type="transmembrane region" description="Helical" evidence="9">
    <location>
        <begin position="152"/>
        <end position="180"/>
    </location>
</feature>
<dbReference type="PRINTS" id="PR00812">
    <property type="entry name" value="BCTERIALGSPF"/>
</dbReference>
<evidence type="ECO:0000256" key="3">
    <source>
        <dbReference type="ARBA" id="ARBA00022448"/>
    </source>
</evidence>
<evidence type="ECO:0000256" key="7">
    <source>
        <dbReference type="ARBA" id="ARBA00023136"/>
    </source>
</evidence>
<keyword evidence="4" id="KW-1003">Cell membrane</keyword>
<reference evidence="11 12" key="1">
    <citation type="submission" date="2018-04" db="EMBL/GenBank/DDBJ databases">
        <title>Camelliibacillus theae gen. nov., sp. nov., isolated from Pu'er tea.</title>
        <authorList>
            <person name="Niu L."/>
        </authorList>
    </citation>
    <scope>NUCLEOTIDE SEQUENCE [LARGE SCALE GENOMIC DNA]</scope>
    <source>
        <strain evidence="11 12">T8</strain>
    </source>
</reference>
<dbReference type="GO" id="GO:0005886">
    <property type="term" value="C:plasma membrane"/>
    <property type="evidence" value="ECO:0007669"/>
    <property type="project" value="UniProtKB-SubCell"/>
</dbReference>
<dbReference type="PANTHER" id="PTHR30012:SF0">
    <property type="entry name" value="TYPE II SECRETION SYSTEM PROTEIN F-RELATED"/>
    <property type="match status" value="1"/>
</dbReference>
<dbReference type="InterPro" id="IPR042094">
    <property type="entry name" value="T2SS_GspF_sf"/>
</dbReference>
<evidence type="ECO:0000313" key="12">
    <source>
        <dbReference type="Proteomes" id="UP000245998"/>
    </source>
</evidence>
<keyword evidence="7 9" id="KW-0472">Membrane</keyword>
<dbReference type="InterPro" id="IPR003004">
    <property type="entry name" value="GspF/PilC"/>
</dbReference>
<organism evidence="11 12">
    <name type="scientific">Pueribacillus theae</name>
    <dbReference type="NCBI Taxonomy" id="2171751"/>
    <lineage>
        <taxon>Bacteria</taxon>
        <taxon>Bacillati</taxon>
        <taxon>Bacillota</taxon>
        <taxon>Bacilli</taxon>
        <taxon>Bacillales</taxon>
        <taxon>Bacillaceae</taxon>
        <taxon>Pueribacillus</taxon>
    </lineage>
</organism>
<evidence type="ECO:0000256" key="6">
    <source>
        <dbReference type="ARBA" id="ARBA00022989"/>
    </source>
</evidence>
<dbReference type="Pfam" id="PF00482">
    <property type="entry name" value="T2SSF"/>
    <property type="match status" value="2"/>
</dbReference>
<feature type="transmembrane region" description="Helical" evidence="9">
    <location>
        <begin position="112"/>
        <end position="132"/>
    </location>
</feature>
<dbReference type="PANTHER" id="PTHR30012">
    <property type="entry name" value="GENERAL SECRETION PATHWAY PROTEIN"/>
    <property type="match status" value="1"/>
</dbReference>
<dbReference type="InterPro" id="IPR018076">
    <property type="entry name" value="T2SS_GspF_dom"/>
</dbReference>
<dbReference type="Proteomes" id="UP000245998">
    <property type="component" value="Unassembled WGS sequence"/>
</dbReference>
<evidence type="ECO:0000313" key="11">
    <source>
        <dbReference type="EMBL" id="PWA13340.1"/>
    </source>
</evidence>
<evidence type="ECO:0000256" key="8">
    <source>
        <dbReference type="RuleBase" id="RU003923"/>
    </source>
</evidence>
<dbReference type="InterPro" id="IPR047692">
    <property type="entry name" value="T4P_ComGB"/>
</dbReference>
<evidence type="ECO:0000259" key="10">
    <source>
        <dbReference type="Pfam" id="PF00482"/>
    </source>
</evidence>
<name>A0A2U1K728_9BACI</name>
<dbReference type="AlphaFoldDB" id="A0A2U1K728"/>
<sequence>MRRKKWNNREKAAFLRGIGNLIQRGYTLSNSIELFALNERDEVQQDIQTILQQLKNGDRLYDVLDRFKFPNDVLSSIYFFEHYDLAEGFIQSGNILEKREHFKSRLQKIMQYPLFLIWLSSFMLYMLFRYLFPQFSNLFDSVGSELPKTTMFLMQIVKSLPAVLIGFALLLIFVLLSYAAKYRKQSPRTKLAPLLKIPFVNTLTKLIITQHFSLSFSSLLNAGISINEAFHIFERQNYSLLLQQEATDIKFRLKGGESLESIMNERALYQRELASIIKHGQMNGKLADELAIYSDMLFQRIEEKLVKALNVVQPTIFIFVGLIVLLMFLSVMLPMLQFIQSL</sequence>
<dbReference type="OrthoDB" id="1638902at2"/>
<dbReference type="NCBIfam" id="NF041012">
    <property type="entry name" value="T4P_ComGB"/>
    <property type="match status" value="1"/>
</dbReference>
<evidence type="ECO:0000256" key="2">
    <source>
        <dbReference type="ARBA" id="ARBA00005745"/>
    </source>
</evidence>
<feature type="domain" description="Type II secretion system protein GspF" evidence="10">
    <location>
        <begin position="14"/>
        <end position="132"/>
    </location>
</feature>
<comment type="similarity">
    <text evidence="2 8">Belongs to the GSP F family.</text>
</comment>
<feature type="domain" description="Type II secretion system protein GspF" evidence="10">
    <location>
        <begin position="212"/>
        <end position="334"/>
    </location>
</feature>
<dbReference type="GO" id="GO:0009306">
    <property type="term" value="P:protein secretion"/>
    <property type="evidence" value="ECO:0007669"/>
    <property type="project" value="InterPro"/>
</dbReference>
<protein>
    <recommendedName>
        <fullName evidence="10">Type II secretion system protein GspF domain-containing protein</fullName>
    </recommendedName>
</protein>
<accession>A0A2U1K728</accession>
<keyword evidence="6 9" id="KW-1133">Transmembrane helix</keyword>
<dbReference type="RefSeq" id="WP_116552845.1">
    <property type="nucleotide sequence ID" value="NZ_QCZG01000001.1"/>
</dbReference>
<proteinExistence type="inferred from homology"/>
<comment type="subcellular location">
    <subcellularLocation>
        <location evidence="1 8">Cell membrane</location>
        <topology evidence="1 8">Multi-pass membrane protein</topology>
    </subcellularLocation>
</comment>
<dbReference type="EMBL" id="QCZG01000001">
    <property type="protein sequence ID" value="PWA13340.1"/>
    <property type="molecule type" value="Genomic_DNA"/>
</dbReference>
<gene>
    <name evidence="11" type="ORF">DCC39_00130</name>
</gene>
<dbReference type="Gene3D" id="1.20.81.30">
    <property type="entry name" value="Type II secretion system (T2SS), domain F"/>
    <property type="match status" value="2"/>
</dbReference>
<evidence type="ECO:0000256" key="9">
    <source>
        <dbReference type="SAM" id="Phobius"/>
    </source>
</evidence>
<dbReference type="PROSITE" id="PS00874">
    <property type="entry name" value="T2SP_F"/>
    <property type="match status" value="1"/>
</dbReference>
<evidence type="ECO:0000256" key="1">
    <source>
        <dbReference type="ARBA" id="ARBA00004651"/>
    </source>
</evidence>
<evidence type="ECO:0000256" key="5">
    <source>
        <dbReference type="ARBA" id="ARBA00022692"/>
    </source>
</evidence>
<keyword evidence="12" id="KW-1185">Reference proteome</keyword>
<feature type="transmembrane region" description="Helical" evidence="9">
    <location>
        <begin position="316"/>
        <end position="339"/>
    </location>
</feature>
<comment type="caution">
    <text evidence="11">The sequence shown here is derived from an EMBL/GenBank/DDBJ whole genome shotgun (WGS) entry which is preliminary data.</text>
</comment>
<evidence type="ECO:0000256" key="4">
    <source>
        <dbReference type="ARBA" id="ARBA00022475"/>
    </source>
</evidence>
<dbReference type="InterPro" id="IPR001992">
    <property type="entry name" value="T2SS_GspF/T4SS_PilC_CS"/>
</dbReference>
<keyword evidence="5 8" id="KW-0812">Transmembrane</keyword>
<keyword evidence="3 8" id="KW-0813">Transport</keyword>